<name>A0AAN1MMD8_9BURK</name>
<dbReference type="Proteomes" id="UP000236649">
    <property type="component" value="Chromosome 2"/>
</dbReference>
<keyword evidence="1" id="KW-0732">Signal</keyword>
<keyword evidence="4" id="KW-1185">Reference proteome</keyword>
<feature type="chain" id="PRO_5042839532" description="Spore coat protein U (SCPU) domain-containing protein" evidence="1">
    <location>
        <begin position="27"/>
        <end position="169"/>
    </location>
</feature>
<organism evidence="2 5">
    <name type="scientific">Paraburkholderia hospita</name>
    <dbReference type="NCBI Taxonomy" id="169430"/>
    <lineage>
        <taxon>Bacteria</taxon>
        <taxon>Pseudomonadati</taxon>
        <taxon>Pseudomonadota</taxon>
        <taxon>Betaproteobacteria</taxon>
        <taxon>Burkholderiales</taxon>
        <taxon>Burkholderiaceae</taxon>
        <taxon>Paraburkholderia</taxon>
    </lineage>
</organism>
<feature type="signal peptide" evidence="1">
    <location>
        <begin position="1"/>
        <end position="26"/>
    </location>
</feature>
<proteinExistence type="predicted"/>
<evidence type="ECO:0000313" key="2">
    <source>
        <dbReference type="EMBL" id="AUT72443.1"/>
    </source>
</evidence>
<evidence type="ECO:0008006" key="6">
    <source>
        <dbReference type="Google" id="ProtNLM"/>
    </source>
</evidence>
<reference evidence="2 5" key="2">
    <citation type="submission" date="2018-01" db="EMBL/GenBank/DDBJ databases">
        <title>Species boundaries and ecological features among Paraburkholderia terrae DSMZ17804T, P. hospita DSMZ17164T and P. caribensis DSMZ13236T.</title>
        <authorList>
            <person name="Pratama A.A."/>
        </authorList>
    </citation>
    <scope>NUCLEOTIDE SEQUENCE [LARGE SCALE GENOMIC DNA]</scope>
    <source>
        <strain evidence="2 5">DSM 17164</strain>
    </source>
</reference>
<dbReference type="Proteomes" id="UP000004980">
    <property type="component" value="Unassembled WGS sequence"/>
</dbReference>
<dbReference type="EMBL" id="CP026106">
    <property type="protein sequence ID" value="AUT72443.1"/>
    <property type="molecule type" value="Genomic_DNA"/>
</dbReference>
<accession>A0AAN1MMD8</accession>
<protein>
    <recommendedName>
        <fullName evidence="6">Spore coat protein U (SCPU) domain-containing protein</fullName>
    </recommendedName>
</protein>
<sequence>MKLKLFACCAALAAASSMFTSAPVDAASPAAEAATLDAVPGKTTCRAATLNGQPGKSAELCVTQGSFAHDVYDVRIGGASVVKGIDDATTAGIASTYDGQPIRLTCTPVLSKPDDVTDAQIESMRFANPKGTHEELKRLYVTLHTVETGRRCAINDNAAELFAVDVRFQ</sequence>
<dbReference type="EMBL" id="AKAU01000076">
    <property type="protein sequence ID" value="EIN00787.1"/>
    <property type="molecule type" value="Genomic_DNA"/>
</dbReference>
<evidence type="ECO:0000313" key="3">
    <source>
        <dbReference type="EMBL" id="EIN00787.1"/>
    </source>
</evidence>
<dbReference type="AlphaFoldDB" id="A0AAN1MMD8"/>
<dbReference type="RefSeq" id="WP_007581149.1">
    <property type="nucleotide sequence ID" value="NZ_AKAU01000076.1"/>
</dbReference>
<evidence type="ECO:0000256" key="1">
    <source>
        <dbReference type="SAM" id="SignalP"/>
    </source>
</evidence>
<evidence type="ECO:0000313" key="4">
    <source>
        <dbReference type="Proteomes" id="UP000004980"/>
    </source>
</evidence>
<dbReference type="KEGG" id="phs:C2L64_30275"/>
<gene>
    <name evidence="2" type="ORF">C2L64_30275</name>
    <name evidence="3" type="ORF">WQE_12956</name>
</gene>
<dbReference type="GeneID" id="55532593"/>
<evidence type="ECO:0000313" key="5">
    <source>
        <dbReference type="Proteomes" id="UP000236649"/>
    </source>
</evidence>
<reference evidence="3 4" key="1">
    <citation type="journal article" date="2012" name="J. Bacteriol.">
        <title>Draft Genome Sequence of the Soil Bacterium Burkholderia terrae Strain BS001, Which Interacts with Fungal Surface Structures.</title>
        <authorList>
            <person name="Nazir R."/>
            <person name="Hansen M.A."/>
            <person name="Sorensen S."/>
            <person name="van Elsas J.D."/>
        </authorList>
    </citation>
    <scope>NUCLEOTIDE SEQUENCE [LARGE SCALE GENOMIC DNA]</scope>
    <source>
        <strain evidence="3 4">BS001</strain>
    </source>
</reference>